<dbReference type="Pfam" id="PF18986">
    <property type="entry name" value="DUF5719"/>
    <property type="match status" value="1"/>
</dbReference>
<protein>
    <submittedName>
        <fullName evidence="2">DUF5719 family protein</fullName>
    </submittedName>
</protein>
<dbReference type="EMBL" id="NNRR02000001">
    <property type="protein sequence ID" value="MDZ7544523.1"/>
    <property type="molecule type" value="Genomic_DNA"/>
</dbReference>
<name>A0ABU5MQ53_9BIFI</name>
<gene>
    <name evidence="2" type="ORF">CG393_002345</name>
</gene>
<keyword evidence="3" id="KW-1185">Reference proteome</keyword>
<evidence type="ECO:0000256" key="1">
    <source>
        <dbReference type="SAM" id="MobiDB-lite"/>
    </source>
</evidence>
<dbReference type="InterPro" id="IPR043777">
    <property type="entry name" value="DUF5719"/>
</dbReference>
<evidence type="ECO:0000313" key="3">
    <source>
        <dbReference type="Proteomes" id="UP000257886"/>
    </source>
</evidence>
<organism evidence="2 3">
    <name type="scientific">Gardnerella piotii</name>
    <dbReference type="NCBI Taxonomy" id="2792977"/>
    <lineage>
        <taxon>Bacteria</taxon>
        <taxon>Bacillati</taxon>
        <taxon>Actinomycetota</taxon>
        <taxon>Actinomycetes</taxon>
        <taxon>Bifidobacteriales</taxon>
        <taxon>Bifidobacteriaceae</taxon>
        <taxon>Gardnerella</taxon>
    </lineage>
</organism>
<evidence type="ECO:0000313" key="2">
    <source>
        <dbReference type="EMBL" id="MDZ7544523.1"/>
    </source>
</evidence>
<accession>A0ABU5MQ53</accession>
<dbReference type="Proteomes" id="UP000257886">
    <property type="component" value="Unassembled WGS sequence"/>
</dbReference>
<comment type="caution">
    <text evidence="2">The sequence shown here is derived from an EMBL/GenBank/DDBJ whole genome shotgun (WGS) entry which is preliminary data.</text>
</comment>
<feature type="region of interest" description="Disordered" evidence="1">
    <location>
        <begin position="144"/>
        <end position="164"/>
    </location>
</feature>
<sequence length="546" mass="57651">MAGRLMKSNTNSKNSHRHAQDAASISASVRFRRFKLWSLSILSAAILVSCAVVASCVCPLKQLTDDPIFPIGSVEKRVSSTNLQTVCPSRIALPDSAKYGDSEFQESEGDLKSIARYASFGNVYKSTFNGVKYAGDSKDLVNKSFNNPSSSSSDPSDSSESQDRAYFAESNVDKDAQVLESSLLSAQSGTGSAASVASWATNGDLKGLSATSCVSPSMRQNFIIPRIAEGVSVRLNSVNLSSKPTVVSVKAWSTNKSGAQLNLSTGSTFTVLAHSDAYFNISAAASKSDGLYIQVLSEQAPVSSFVKFISSSGLVSKGVDIISPQESASLEPVLPGVSEGDQAKAYIWSNKSGKVDLYWLDDSGKKSIKQVDFSARQIQVVDLPEVPKGVGAIFAQSNVPIFAMASVEKSGKDGQSDIAFVNAVHSITNSALVSPFSADETSLHIANGSVDNANVKLSAYDSSGLKVASKTIEVKSYTVSTILAKDINPKAVMFTLKSKSGVSFASRIQSKAVNDAGFASVAWLPSKSLDPNSISVKVRSNPSIVK</sequence>
<feature type="compositionally biased region" description="Low complexity" evidence="1">
    <location>
        <begin position="144"/>
        <end position="159"/>
    </location>
</feature>
<reference evidence="2 3" key="1">
    <citation type="journal article" date="2021" name="Microb. Ecol.">
        <title>A Generalist Lifestyle Allows Rare Gardnerella spp. to Persist at Low Levels in the Vaginal Microbiome.</title>
        <authorList>
            <person name="Khan S."/>
            <person name="Vancuren S.J."/>
            <person name="Hill J.E."/>
        </authorList>
    </citation>
    <scope>NUCLEOTIDE SEQUENCE [LARGE SCALE GENOMIC DNA]</scope>
    <source>
        <strain evidence="2 3">GH020</strain>
    </source>
</reference>
<proteinExistence type="predicted"/>